<dbReference type="EMBL" id="JACXVP010000001">
    <property type="protein sequence ID" value="KAG5630606.1"/>
    <property type="molecule type" value="Genomic_DNA"/>
</dbReference>
<reference evidence="1 2" key="1">
    <citation type="submission" date="2020-09" db="EMBL/GenBank/DDBJ databases">
        <title>De no assembly of potato wild relative species, Solanum commersonii.</title>
        <authorList>
            <person name="Cho K."/>
        </authorList>
    </citation>
    <scope>NUCLEOTIDE SEQUENCE [LARGE SCALE GENOMIC DNA]</scope>
    <source>
        <strain evidence="1">LZ3.2</strain>
        <tissue evidence="1">Leaf</tissue>
    </source>
</reference>
<accession>A0A9J6B1K5</accession>
<evidence type="ECO:0000313" key="1">
    <source>
        <dbReference type="EMBL" id="KAG5630606.1"/>
    </source>
</evidence>
<gene>
    <name evidence="1" type="ORF">H5410_002323</name>
</gene>
<protein>
    <submittedName>
        <fullName evidence="1">Uncharacterized protein</fullName>
    </submittedName>
</protein>
<evidence type="ECO:0000313" key="2">
    <source>
        <dbReference type="Proteomes" id="UP000824120"/>
    </source>
</evidence>
<sequence>MWHGVLYKVGVPRYHSFTGTIILLNETPQFLTKQGQVEEAKVVPKRIQKFGAEEELQQLAYLIENEDREPWQKLLHSPVLVINVAAQIF</sequence>
<proteinExistence type="predicted"/>
<dbReference type="Proteomes" id="UP000824120">
    <property type="component" value="Chromosome 1"/>
</dbReference>
<name>A0A9J6B1K5_SOLCO</name>
<comment type="caution">
    <text evidence="1">The sequence shown here is derived from an EMBL/GenBank/DDBJ whole genome shotgun (WGS) entry which is preliminary data.</text>
</comment>
<dbReference type="OrthoDB" id="5296287at2759"/>
<dbReference type="AlphaFoldDB" id="A0A9J6B1K5"/>
<organism evidence="1 2">
    <name type="scientific">Solanum commersonii</name>
    <name type="common">Commerson's wild potato</name>
    <name type="synonym">Commerson's nightshade</name>
    <dbReference type="NCBI Taxonomy" id="4109"/>
    <lineage>
        <taxon>Eukaryota</taxon>
        <taxon>Viridiplantae</taxon>
        <taxon>Streptophyta</taxon>
        <taxon>Embryophyta</taxon>
        <taxon>Tracheophyta</taxon>
        <taxon>Spermatophyta</taxon>
        <taxon>Magnoliopsida</taxon>
        <taxon>eudicotyledons</taxon>
        <taxon>Gunneridae</taxon>
        <taxon>Pentapetalae</taxon>
        <taxon>asterids</taxon>
        <taxon>lamiids</taxon>
        <taxon>Solanales</taxon>
        <taxon>Solanaceae</taxon>
        <taxon>Solanoideae</taxon>
        <taxon>Solaneae</taxon>
        <taxon>Solanum</taxon>
    </lineage>
</organism>
<keyword evidence="2" id="KW-1185">Reference proteome</keyword>